<accession>A0A5N6TZ63</accession>
<feature type="transmembrane region" description="Helical" evidence="7">
    <location>
        <begin position="404"/>
        <end position="424"/>
    </location>
</feature>
<feature type="transmembrane region" description="Helical" evidence="7">
    <location>
        <begin position="211"/>
        <end position="244"/>
    </location>
</feature>
<organism evidence="8 9">
    <name type="scientific">Aspergillus avenaceus</name>
    <dbReference type="NCBI Taxonomy" id="36643"/>
    <lineage>
        <taxon>Eukaryota</taxon>
        <taxon>Fungi</taxon>
        <taxon>Dikarya</taxon>
        <taxon>Ascomycota</taxon>
        <taxon>Pezizomycotina</taxon>
        <taxon>Eurotiomycetes</taxon>
        <taxon>Eurotiomycetidae</taxon>
        <taxon>Eurotiales</taxon>
        <taxon>Aspergillaceae</taxon>
        <taxon>Aspergillus</taxon>
        <taxon>Aspergillus subgen. Circumdati</taxon>
    </lineage>
</organism>
<protein>
    <submittedName>
        <fullName evidence="8">Major facilitator superfamily domain-containing protein</fullName>
    </submittedName>
</protein>
<evidence type="ECO:0000313" key="9">
    <source>
        <dbReference type="Proteomes" id="UP000325780"/>
    </source>
</evidence>
<sequence>MAAIPTETVGLDETARKDPDLNANEDESRRIFDDGEEYFEYSGEEAKRVRWKMDLILLPMATFMDKAALTEASIFGIQKGLHLVHQQYSWANSIFYFGYLFAQYPCSILMQKLPIGRYFGVMMMLWGLTTTCTAVTKSFATLAVCRFFLGVFETCVSPVLTILIGQYWTRSEQPLRATLWWAGAGVGGFVADGITYAVSGGAWAGSKYETWQVVFLIFGPLTIGWGILLFCCLPTSPMTAWFLTERERKISVMRVVHNHTGIENRKYKLDQVKEALLDSHVWMLCAQSFLQCIPAGGLSAFGKLILTGMGFSSRRAVLLANPSHAVQLMSNVIAGAFASLIPNSRCAMMIFTNVIVLIGSVLLETLPSPRSLGALYAVHVNTVPYIMCMSLLSSNVGGFTKKATCGVMMFMSYAVGHIIAPQFFRSHEAPRYRTGFRAFYISVAMMIAIELVMLAQLWHRNRRKRNASVAPEAQTGISLDFQDLTDKQHPDFRYVY</sequence>
<feature type="transmembrane region" description="Helical" evidence="7">
    <location>
        <begin position="146"/>
        <end position="167"/>
    </location>
</feature>
<feature type="transmembrane region" description="Helical" evidence="7">
    <location>
        <begin position="179"/>
        <end position="199"/>
    </location>
</feature>
<keyword evidence="9" id="KW-1185">Reference proteome</keyword>
<dbReference type="Gene3D" id="1.20.1250.20">
    <property type="entry name" value="MFS general substrate transporter like domains"/>
    <property type="match status" value="1"/>
</dbReference>
<dbReference type="GO" id="GO:0016020">
    <property type="term" value="C:membrane"/>
    <property type="evidence" value="ECO:0007669"/>
    <property type="project" value="UniProtKB-SubCell"/>
</dbReference>
<comment type="subcellular location">
    <subcellularLocation>
        <location evidence="1">Membrane</location>
        <topology evidence="1">Multi-pass membrane protein</topology>
    </subcellularLocation>
</comment>
<keyword evidence="2" id="KW-0813">Transport</keyword>
<feature type="region of interest" description="Disordered" evidence="6">
    <location>
        <begin position="1"/>
        <end position="23"/>
    </location>
</feature>
<dbReference type="InterPro" id="IPR036259">
    <property type="entry name" value="MFS_trans_sf"/>
</dbReference>
<dbReference type="Proteomes" id="UP000325780">
    <property type="component" value="Unassembled WGS sequence"/>
</dbReference>
<keyword evidence="3 7" id="KW-0812">Transmembrane</keyword>
<evidence type="ECO:0000256" key="4">
    <source>
        <dbReference type="ARBA" id="ARBA00022989"/>
    </source>
</evidence>
<evidence type="ECO:0000256" key="7">
    <source>
        <dbReference type="SAM" id="Phobius"/>
    </source>
</evidence>
<feature type="transmembrane region" description="Helical" evidence="7">
    <location>
        <begin position="436"/>
        <end position="458"/>
    </location>
</feature>
<keyword evidence="5 7" id="KW-0472">Membrane</keyword>
<dbReference type="PANTHER" id="PTHR43791:SF103">
    <property type="entry name" value="MAJOR FACILITATOR SUPERFAMILY (MFS) PROFILE DOMAIN-CONTAINING PROTEIN-RELATED"/>
    <property type="match status" value="1"/>
</dbReference>
<name>A0A5N6TZ63_ASPAV</name>
<dbReference type="GO" id="GO:0022857">
    <property type="term" value="F:transmembrane transporter activity"/>
    <property type="evidence" value="ECO:0007669"/>
    <property type="project" value="InterPro"/>
</dbReference>
<feature type="transmembrane region" description="Helical" evidence="7">
    <location>
        <begin position="372"/>
        <end position="392"/>
    </location>
</feature>
<feature type="compositionally biased region" description="Basic and acidic residues" evidence="6">
    <location>
        <begin position="13"/>
        <end position="23"/>
    </location>
</feature>
<keyword evidence="4 7" id="KW-1133">Transmembrane helix</keyword>
<dbReference type="AlphaFoldDB" id="A0A5N6TZ63"/>
<dbReference type="PANTHER" id="PTHR43791">
    <property type="entry name" value="PERMEASE-RELATED"/>
    <property type="match status" value="1"/>
</dbReference>
<evidence type="ECO:0000256" key="6">
    <source>
        <dbReference type="SAM" id="MobiDB-lite"/>
    </source>
</evidence>
<dbReference type="InterPro" id="IPR011701">
    <property type="entry name" value="MFS"/>
</dbReference>
<dbReference type="Pfam" id="PF07690">
    <property type="entry name" value="MFS_1"/>
    <property type="match status" value="1"/>
</dbReference>
<evidence type="ECO:0000256" key="2">
    <source>
        <dbReference type="ARBA" id="ARBA00022448"/>
    </source>
</evidence>
<proteinExistence type="predicted"/>
<evidence type="ECO:0000256" key="3">
    <source>
        <dbReference type="ARBA" id="ARBA00022692"/>
    </source>
</evidence>
<evidence type="ECO:0000256" key="1">
    <source>
        <dbReference type="ARBA" id="ARBA00004141"/>
    </source>
</evidence>
<evidence type="ECO:0000313" key="8">
    <source>
        <dbReference type="EMBL" id="KAE8151605.1"/>
    </source>
</evidence>
<gene>
    <name evidence="8" type="ORF">BDV25DRAFT_138734</name>
</gene>
<reference evidence="8 9" key="1">
    <citation type="submission" date="2019-04" db="EMBL/GenBank/DDBJ databases">
        <title>Friends and foes A comparative genomics study of 23 Aspergillus species from section Flavi.</title>
        <authorList>
            <consortium name="DOE Joint Genome Institute"/>
            <person name="Kjaerbolling I."/>
            <person name="Vesth T."/>
            <person name="Frisvad J.C."/>
            <person name="Nybo J.L."/>
            <person name="Theobald S."/>
            <person name="Kildgaard S."/>
            <person name="Isbrandt T."/>
            <person name="Kuo A."/>
            <person name="Sato A."/>
            <person name="Lyhne E.K."/>
            <person name="Kogle M.E."/>
            <person name="Wiebenga A."/>
            <person name="Kun R.S."/>
            <person name="Lubbers R.J."/>
            <person name="Makela M.R."/>
            <person name="Barry K."/>
            <person name="Chovatia M."/>
            <person name="Clum A."/>
            <person name="Daum C."/>
            <person name="Haridas S."/>
            <person name="He G."/>
            <person name="LaButti K."/>
            <person name="Lipzen A."/>
            <person name="Mondo S."/>
            <person name="Riley R."/>
            <person name="Salamov A."/>
            <person name="Simmons B.A."/>
            <person name="Magnuson J.K."/>
            <person name="Henrissat B."/>
            <person name="Mortensen U.H."/>
            <person name="Larsen T.O."/>
            <person name="Devries R.P."/>
            <person name="Grigoriev I.V."/>
            <person name="Machida M."/>
            <person name="Baker S.E."/>
            <person name="Andersen M.R."/>
        </authorList>
    </citation>
    <scope>NUCLEOTIDE SEQUENCE [LARGE SCALE GENOMIC DNA]</scope>
    <source>
        <strain evidence="8 9">IBT 18842</strain>
    </source>
</reference>
<dbReference type="OrthoDB" id="6730379at2759"/>
<dbReference type="EMBL" id="ML742068">
    <property type="protein sequence ID" value="KAE8151605.1"/>
    <property type="molecule type" value="Genomic_DNA"/>
</dbReference>
<evidence type="ECO:0000256" key="5">
    <source>
        <dbReference type="ARBA" id="ARBA00023136"/>
    </source>
</evidence>
<feature type="transmembrane region" description="Helical" evidence="7">
    <location>
        <begin position="118"/>
        <end position="140"/>
    </location>
</feature>
<dbReference type="SUPFAM" id="SSF103473">
    <property type="entry name" value="MFS general substrate transporter"/>
    <property type="match status" value="1"/>
</dbReference>
<feature type="transmembrane region" description="Helical" evidence="7">
    <location>
        <begin position="346"/>
        <end position="366"/>
    </location>
</feature>